<name>A0A7T7ZUY8_9FIRM</name>
<evidence type="ECO:0000313" key="1">
    <source>
        <dbReference type="EMBL" id="QQN55527.1"/>
    </source>
</evidence>
<evidence type="ECO:0000313" key="2">
    <source>
        <dbReference type="Proteomes" id="UP000595871"/>
    </source>
</evidence>
<proteinExistence type="predicted"/>
<gene>
    <name evidence="1" type="ORF">I6H46_06320</name>
</gene>
<dbReference type="AlphaFoldDB" id="A0A7T7ZUY8"/>
<protein>
    <submittedName>
        <fullName evidence="1">Uncharacterized protein</fullName>
    </submittedName>
</protein>
<dbReference type="Proteomes" id="UP000595871">
    <property type="component" value="Chromosome"/>
</dbReference>
<keyword evidence="2" id="KW-1185">Reference proteome</keyword>
<accession>A0A7T7ZUY8</accession>
<dbReference type="KEGG" id="aob:I6H46_06320"/>
<organism evidence="1 2">
    <name type="scientific">Anaerococcus obesiensis</name>
    <dbReference type="NCBI Taxonomy" id="1287640"/>
    <lineage>
        <taxon>Bacteria</taxon>
        <taxon>Bacillati</taxon>
        <taxon>Bacillota</taxon>
        <taxon>Tissierellia</taxon>
        <taxon>Tissierellales</taxon>
        <taxon>Peptoniphilaceae</taxon>
        <taxon>Anaerococcus</taxon>
    </lineage>
</organism>
<sequence length="62" mass="7294">MNISDNIVLDSKQIDVNYLNKPIKFSLANYSNLTYETILYDVFPNAIRKEIENLLKMLNKEK</sequence>
<dbReference type="EMBL" id="CP067016">
    <property type="protein sequence ID" value="QQN55527.1"/>
    <property type="molecule type" value="Genomic_DNA"/>
</dbReference>
<dbReference type="RefSeq" id="WP_200225643.1">
    <property type="nucleotide sequence ID" value="NZ_CP067016.1"/>
</dbReference>
<reference evidence="1 2" key="1">
    <citation type="submission" date="2020-12" db="EMBL/GenBank/DDBJ databases">
        <title>FDA dAtabase for Regulatory Grade micrObial Sequences (FDA-ARGOS): Supporting development and validation of Infectious Disease Dx tests.</title>
        <authorList>
            <person name="Sproer C."/>
            <person name="Gronow S."/>
            <person name="Severitt S."/>
            <person name="Schroder I."/>
            <person name="Tallon L."/>
            <person name="Sadzewicz L."/>
            <person name="Zhao X."/>
            <person name="Boylan J."/>
            <person name="Ott S."/>
            <person name="Bowen H."/>
            <person name="Vavikolanu K."/>
            <person name="Mehta A."/>
            <person name="Aluvathingal J."/>
            <person name="Nadendla S."/>
            <person name="Lowell S."/>
            <person name="Myers T."/>
            <person name="Yan Y."/>
            <person name="Sichtig H."/>
        </authorList>
    </citation>
    <scope>NUCLEOTIDE SEQUENCE [LARGE SCALE GENOMIC DNA]</scope>
    <source>
        <strain evidence="1 2">FDAARGOS_989</strain>
    </source>
</reference>